<keyword evidence="6 11" id="KW-0406">Ion transport</keyword>
<dbReference type="InterPro" id="IPR002146">
    <property type="entry name" value="ATP_synth_b/b'su_bac/chlpt"/>
</dbReference>
<keyword evidence="7 13" id="KW-0472">Membrane</keyword>
<feature type="transmembrane region" description="Helical" evidence="13">
    <location>
        <begin position="6"/>
        <end position="26"/>
    </location>
</feature>
<evidence type="ECO:0000256" key="10">
    <source>
        <dbReference type="ARBA" id="ARBA00037847"/>
    </source>
</evidence>
<comment type="similarity">
    <text evidence="11">Belongs to the ATPase B chain family.</text>
</comment>
<keyword evidence="5 13" id="KW-1133">Transmembrane helix</keyword>
<keyword evidence="8" id="KW-0066">ATP synthesis</keyword>
<evidence type="ECO:0000256" key="6">
    <source>
        <dbReference type="ARBA" id="ARBA00023065"/>
    </source>
</evidence>
<keyword evidence="3 11" id="KW-0812">Transmembrane</keyword>
<dbReference type="EMBL" id="AP025523">
    <property type="protein sequence ID" value="BDE08161.1"/>
    <property type="molecule type" value="Genomic_DNA"/>
</dbReference>
<reference evidence="14 15" key="1">
    <citation type="journal article" date="2022" name="ISME Commun">
        <title>Vulcanimicrobium alpinus gen. nov. sp. nov., the first cultivated representative of the candidate phylum 'Eremiobacterota', is a metabolically versatile aerobic anoxygenic phototroph.</title>
        <authorList>
            <person name="Yabe S."/>
            <person name="Muto K."/>
            <person name="Abe K."/>
            <person name="Yokota A."/>
            <person name="Staudigel H."/>
            <person name="Tebo B.M."/>
        </authorList>
    </citation>
    <scope>NUCLEOTIDE SEQUENCE [LARGE SCALE GENOMIC DNA]</scope>
    <source>
        <strain evidence="14 15">WC8-2</strain>
    </source>
</reference>
<evidence type="ECO:0000313" key="14">
    <source>
        <dbReference type="EMBL" id="BDE08161.1"/>
    </source>
</evidence>
<keyword evidence="2 11" id="KW-0138">CF(0)</keyword>
<evidence type="ECO:0000256" key="5">
    <source>
        <dbReference type="ARBA" id="ARBA00022989"/>
    </source>
</evidence>
<keyword evidence="1 11" id="KW-0813">Transport</keyword>
<evidence type="ECO:0000313" key="15">
    <source>
        <dbReference type="Proteomes" id="UP001317532"/>
    </source>
</evidence>
<evidence type="ECO:0000256" key="4">
    <source>
        <dbReference type="ARBA" id="ARBA00022781"/>
    </source>
</evidence>
<evidence type="ECO:0008006" key="16">
    <source>
        <dbReference type="Google" id="ProtNLM"/>
    </source>
</evidence>
<dbReference type="AlphaFoldDB" id="A0AAN1XZE0"/>
<dbReference type="KEGG" id="vab:WPS_34370"/>
<keyword evidence="12" id="KW-0175">Coiled coil</keyword>
<dbReference type="Proteomes" id="UP001317532">
    <property type="component" value="Chromosome"/>
</dbReference>
<dbReference type="GO" id="GO:0015078">
    <property type="term" value="F:proton transmembrane transporter activity"/>
    <property type="evidence" value="ECO:0007669"/>
    <property type="project" value="InterPro"/>
</dbReference>
<accession>A0AAN1XZE0</accession>
<evidence type="ECO:0000256" key="9">
    <source>
        <dbReference type="ARBA" id="ARBA00025198"/>
    </source>
</evidence>
<evidence type="ECO:0000256" key="12">
    <source>
        <dbReference type="SAM" id="Coils"/>
    </source>
</evidence>
<keyword evidence="15" id="KW-1185">Reference proteome</keyword>
<feature type="coiled-coil region" evidence="12">
    <location>
        <begin position="38"/>
        <end position="86"/>
    </location>
</feature>
<dbReference type="GO" id="GO:0012505">
    <property type="term" value="C:endomembrane system"/>
    <property type="evidence" value="ECO:0007669"/>
    <property type="project" value="UniProtKB-SubCell"/>
</dbReference>
<evidence type="ECO:0000256" key="1">
    <source>
        <dbReference type="ARBA" id="ARBA00022448"/>
    </source>
</evidence>
<gene>
    <name evidence="14" type="ORF">WPS_34370</name>
</gene>
<comment type="function">
    <text evidence="9">F(1)F(0) ATP synthase produces ATP from ADP in the presence of a proton or sodium gradient. F-type ATPases consist of two structural domains, F(1) containing the extramembraneous catalytic core and F(0) containing the membrane proton channel, linked together by a central stalk and a peripheral stalk. During catalysis, ATP synthesis in the catalytic domain of F(1) is coupled via a rotary mechanism of the central stalk subunits to proton translocation.</text>
</comment>
<evidence type="ECO:0000256" key="8">
    <source>
        <dbReference type="ARBA" id="ARBA00023310"/>
    </source>
</evidence>
<sequence>MSLELLAQWSQIVGAIVFVVVMVWLWNKYLAPGVKSYQAAKNAELAEAEARRERLRADVADARGEVERAESEAKEIRTRAERMATREREAAIAAAHAEAERIVRNADGELARARLAARDRLRVELIEKALRKARSEASGRVDAATNERLVQRTVADLAEKKL</sequence>
<name>A0AAN1XZE0_UNVUL</name>
<evidence type="ECO:0000256" key="11">
    <source>
        <dbReference type="RuleBase" id="RU003848"/>
    </source>
</evidence>
<evidence type="ECO:0000256" key="3">
    <source>
        <dbReference type="ARBA" id="ARBA00022692"/>
    </source>
</evidence>
<proteinExistence type="inferred from homology"/>
<evidence type="ECO:0000256" key="2">
    <source>
        <dbReference type="ARBA" id="ARBA00022547"/>
    </source>
</evidence>
<organism evidence="14 15">
    <name type="scientific">Vulcanimicrobium alpinum</name>
    <dbReference type="NCBI Taxonomy" id="3016050"/>
    <lineage>
        <taxon>Bacteria</taxon>
        <taxon>Bacillati</taxon>
        <taxon>Vulcanimicrobiota</taxon>
        <taxon>Vulcanimicrobiia</taxon>
        <taxon>Vulcanimicrobiales</taxon>
        <taxon>Vulcanimicrobiaceae</taxon>
        <taxon>Vulcanimicrobium</taxon>
    </lineage>
</organism>
<dbReference type="RefSeq" id="WP_317995707.1">
    <property type="nucleotide sequence ID" value="NZ_AP025523.1"/>
</dbReference>
<keyword evidence="4 11" id="KW-0375">Hydrogen ion transport</keyword>
<protein>
    <recommendedName>
        <fullName evidence="16">ATP synthase subunit b</fullName>
    </recommendedName>
</protein>
<evidence type="ECO:0000256" key="13">
    <source>
        <dbReference type="SAM" id="Phobius"/>
    </source>
</evidence>
<dbReference type="Pfam" id="PF00430">
    <property type="entry name" value="ATP-synt_B"/>
    <property type="match status" value="1"/>
</dbReference>
<dbReference type="GO" id="GO:0015986">
    <property type="term" value="P:proton motive force-driven ATP synthesis"/>
    <property type="evidence" value="ECO:0007669"/>
    <property type="project" value="InterPro"/>
</dbReference>
<comment type="subcellular location">
    <subcellularLocation>
        <location evidence="10">Endomembrane system</location>
        <topology evidence="10">Single-pass membrane protein</topology>
    </subcellularLocation>
</comment>
<dbReference type="GO" id="GO:0045259">
    <property type="term" value="C:proton-transporting ATP synthase complex"/>
    <property type="evidence" value="ECO:0007669"/>
    <property type="project" value="UniProtKB-KW"/>
</dbReference>
<evidence type="ECO:0000256" key="7">
    <source>
        <dbReference type="ARBA" id="ARBA00023136"/>
    </source>
</evidence>